<gene>
    <name evidence="4" type="ORF">SELMODRAFT_14639</name>
</gene>
<evidence type="ECO:0000256" key="1">
    <source>
        <dbReference type="ARBA" id="ARBA00010515"/>
    </source>
</evidence>
<protein>
    <recommendedName>
        <fullName evidence="3">Alpha/beta hydrolase fold-3 domain-containing protein</fullName>
    </recommendedName>
</protein>
<dbReference type="EMBL" id="GL377594">
    <property type="protein sequence ID" value="EFJ23100.1"/>
    <property type="molecule type" value="Genomic_DNA"/>
</dbReference>
<dbReference type="HOGENOM" id="CLU_012494_22_1_1"/>
<dbReference type="PROSITE" id="PS01173">
    <property type="entry name" value="LIPASE_GDXG_HIS"/>
    <property type="match status" value="1"/>
</dbReference>
<keyword evidence="2" id="KW-0378">Hydrolase</keyword>
<feature type="domain" description="Alpha/beta hydrolase fold-3" evidence="3">
    <location>
        <begin position="39"/>
        <end position="265"/>
    </location>
</feature>
<feature type="non-terminal residue" evidence="4">
    <location>
        <position position="1"/>
    </location>
</feature>
<feature type="non-terminal residue" evidence="4">
    <location>
        <position position="277"/>
    </location>
</feature>
<dbReference type="eggNOG" id="KOG1515">
    <property type="taxonomic scope" value="Eukaryota"/>
</dbReference>
<dbReference type="OMA" id="AWCLRLC"/>
<dbReference type="InParanoid" id="D8RYH1"/>
<dbReference type="Gramene" id="EFJ23100">
    <property type="protein sequence ID" value="EFJ23100"/>
    <property type="gene ID" value="SELMODRAFT_14639"/>
</dbReference>
<dbReference type="PANTHER" id="PTHR23024">
    <property type="entry name" value="ARYLACETAMIDE DEACETYLASE"/>
    <property type="match status" value="1"/>
</dbReference>
<proteinExistence type="inferred from homology"/>
<organism evidence="5">
    <name type="scientific">Selaginella moellendorffii</name>
    <name type="common">Spikemoss</name>
    <dbReference type="NCBI Taxonomy" id="88036"/>
    <lineage>
        <taxon>Eukaryota</taxon>
        <taxon>Viridiplantae</taxon>
        <taxon>Streptophyta</taxon>
        <taxon>Embryophyta</taxon>
        <taxon>Tracheophyta</taxon>
        <taxon>Lycopodiopsida</taxon>
        <taxon>Selaginellales</taxon>
        <taxon>Selaginellaceae</taxon>
        <taxon>Selaginella</taxon>
    </lineage>
</organism>
<dbReference type="InterPro" id="IPR050466">
    <property type="entry name" value="Carboxylest/Gibb_receptor"/>
</dbReference>
<dbReference type="SUPFAM" id="SSF53474">
    <property type="entry name" value="alpha/beta-Hydrolases"/>
    <property type="match status" value="1"/>
</dbReference>
<reference evidence="4 5" key="1">
    <citation type="journal article" date="2011" name="Science">
        <title>The Selaginella genome identifies genetic changes associated with the evolution of vascular plants.</title>
        <authorList>
            <person name="Banks J.A."/>
            <person name="Nishiyama T."/>
            <person name="Hasebe M."/>
            <person name="Bowman J.L."/>
            <person name="Gribskov M."/>
            <person name="dePamphilis C."/>
            <person name="Albert V.A."/>
            <person name="Aono N."/>
            <person name="Aoyama T."/>
            <person name="Ambrose B.A."/>
            <person name="Ashton N.W."/>
            <person name="Axtell M.J."/>
            <person name="Barker E."/>
            <person name="Barker M.S."/>
            <person name="Bennetzen J.L."/>
            <person name="Bonawitz N.D."/>
            <person name="Chapple C."/>
            <person name="Cheng C."/>
            <person name="Correa L.G."/>
            <person name="Dacre M."/>
            <person name="DeBarry J."/>
            <person name="Dreyer I."/>
            <person name="Elias M."/>
            <person name="Engstrom E.M."/>
            <person name="Estelle M."/>
            <person name="Feng L."/>
            <person name="Finet C."/>
            <person name="Floyd S.K."/>
            <person name="Frommer W.B."/>
            <person name="Fujita T."/>
            <person name="Gramzow L."/>
            <person name="Gutensohn M."/>
            <person name="Harholt J."/>
            <person name="Hattori M."/>
            <person name="Heyl A."/>
            <person name="Hirai T."/>
            <person name="Hiwatashi Y."/>
            <person name="Ishikawa M."/>
            <person name="Iwata M."/>
            <person name="Karol K.G."/>
            <person name="Koehler B."/>
            <person name="Kolukisaoglu U."/>
            <person name="Kubo M."/>
            <person name="Kurata T."/>
            <person name="Lalonde S."/>
            <person name="Li K."/>
            <person name="Li Y."/>
            <person name="Litt A."/>
            <person name="Lyons E."/>
            <person name="Manning G."/>
            <person name="Maruyama T."/>
            <person name="Michael T.P."/>
            <person name="Mikami K."/>
            <person name="Miyazaki S."/>
            <person name="Morinaga S."/>
            <person name="Murata T."/>
            <person name="Mueller-Roeber B."/>
            <person name="Nelson D.R."/>
            <person name="Obara M."/>
            <person name="Oguri Y."/>
            <person name="Olmstead R.G."/>
            <person name="Onodera N."/>
            <person name="Petersen B.L."/>
            <person name="Pils B."/>
            <person name="Prigge M."/>
            <person name="Rensing S.A."/>
            <person name="Riano-Pachon D.M."/>
            <person name="Roberts A.W."/>
            <person name="Sato Y."/>
            <person name="Scheller H.V."/>
            <person name="Schulz B."/>
            <person name="Schulz C."/>
            <person name="Shakirov E.V."/>
            <person name="Shibagaki N."/>
            <person name="Shinohara N."/>
            <person name="Shippen D.E."/>
            <person name="Soerensen I."/>
            <person name="Sotooka R."/>
            <person name="Sugimoto N."/>
            <person name="Sugita M."/>
            <person name="Sumikawa N."/>
            <person name="Tanurdzic M."/>
            <person name="Theissen G."/>
            <person name="Ulvskov P."/>
            <person name="Wakazuki S."/>
            <person name="Weng J.K."/>
            <person name="Willats W.W."/>
            <person name="Wipf D."/>
            <person name="Wolf P.G."/>
            <person name="Yang L."/>
            <person name="Zimmer A.D."/>
            <person name="Zhu Q."/>
            <person name="Mitros T."/>
            <person name="Hellsten U."/>
            <person name="Loque D."/>
            <person name="Otillar R."/>
            <person name="Salamov A."/>
            <person name="Schmutz J."/>
            <person name="Shapiro H."/>
            <person name="Lindquist E."/>
            <person name="Lucas S."/>
            <person name="Rokhsar D."/>
            <person name="Grigoriev I.V."/>
        </authorList>
    </citation>
    <scope>NUCLEOTIDE SEQUENCE [LARGE SCALE GENOMIC DNA]</scope>
</reference>
<dbReference type="InterPro" id="IPR029058">
    <property type="entry name" value="AB_hydrolase_fold"/>
</dbReference>
<dbReference type="Pfam" id="PF07859">
    <property type="entry name" value="Abhydrolase_3"/>
    <property type="match status" value="1"/>
</dbReference>
<dbReference type="Proteomes" id="UP000001514">
    <property type="component" value="Unassembled WGS sequence"/>
</dbReference>
<dbReference type="OrthoDB" id="408631at2759"/>
<evidence type="ECO:0000313" key="4">
    <source>
        <dbReference type="EMBL" id="EFJ23100.1"/>
    </source>
</evidence>
<dbReference type="FunCoup" id="D8RYH1">
    <property type="interactions" value="535"/>
</dbReference>
<dbReference type="InterPro" id="IPR002168">
    <property type="entry name" value="Lipase_GDXG_HIS_AS"/>
</dbReference>
<evidence type="ECO:0000256" key="2">
    <source>
        <dbReference type="ARBA" id="ARBA00022801"/>
    </source>
</evidence>
<dbReference type="InterPro" id="IPR013094">
    <property type="entry name" value="AB_hydrolase_3"/>
</dbReference>
<dbReference type="GO" id="GO:0016787">
    <property type="term" value="F:hydrolase activity"/>
    <property type="evidence" value="ECO:0007669"/>
    <property type="project" value="UniProtKB-KW"/>
</dbReference>
<evidence type="ECO:0000259" key="3">
    <source>
        <dbReference type="Pfam" id="PF07859"/>
    </source>
</evidence>
<dbReference type="Gene3D" id="3.40.50.1820">
    <property type="entry name" value="alpha/beta hydrolase"/>
    <property type="match status" value="1"/>
</dbReference>
<dbReference type="PANTHER" id="PTHR23024:SF113">
    <property type="entry name" value="CARBOXYLESTERASE 8-RELATED"/>
    <property type="match status" value="1"/>
</dbReference>
<dbReference type="STRING" id="88036.D8RYH1"/>
<accession>D8RYH1</accession>
<sequence>IVSRDVTIDDGLGLWARIFLPKRLKGECVDPNALKSPVLMYFHGGGFVAMSASFFGFHDFCEEISRWLGVLVVSVEYRLAPENRLPVAYEDGFAALKWLGQDQGGLSDPWLAAHADLSSVFLVGDSSGANLAQHLSVRAAAPASWGDLGPVRIVGRVLIQPTFASVARKPSGMLRDDPSKVSPSTLMMDRFWELALPIGASRDHPFCNIAVARGDLAGILLPRTLVVVGGLDVLRDHGVEYSGILRECGKNVKLVEFESCDHAFYLNGSTESTSKLM</sequence>
<keyword evidence="5" id="KW-1185">Reference proteome</keyword>
<dbReference type="KEGG" id="smo:SELMODRAFT_14639"/>
<dbReference type="AlphaFoldDB" id="D8RYH1"/>
<evidence type="ECO:0000313" key="5">
    <source>
        <dbReference type="Proteomes" id="UP000001514"/>
    </source>
</evidence>
<comment type="similarity">
    <text evidence="1">Belongs to the 'GDXG' lipolytic enzyme family.</text>
</comment>
<name>D8RYH1_SELML</name>